<dbReference type="SUPFAM" id="SSF52166">
    <property type="entry name" value="Ribosomal protein L4"/>
    <property type="match status" value="1"/>
</dbReference>
<dbReference type="OrthoDB" id="275876at2759"/>
<comment type="caution">
    <text evidence="6">The sequence shown here is derived from an EMBL/GenBank/DDBJ whole genome shotgun (WGS) entry which is preliminary data.</text>
</comment>
<dbReference type="Proteomes" id="UP000241890">
    <property type="component" value="Unassembled WGS sequence"/>
</dbReference>
<evidence type="ECO:0000256" key="5">
    <source>
        <dbReference type="SAM" id="MobiDB-lite"/>
    </source>
</evidence>
<dbReference type="AlphaFoldDB" id="A0A2R5GKG2"/>
<sequence>MTTPPPPPSQGLPSNLRFSNPEVLDVKEDEDLEFEYLIEKGPKSAPLLSLTPECSFSEAGNIDLNEFVFSTPMREDVIHNVVVWQRAKRRRGLAKQKNRSEVSGSTRKPFPQKGTGRARQGSTRAPHMRGGAVALAARGNRDFSYKLNKKYVRLGLRSVLSARLYEGNLIVVDTLEPEVAAAPAPAADADESAGEVVVEAPTSRLSIRTKHVAAMLEDQDWGSALFVDTDERSEHFRLAVSNVPNAHVLPQIGLNVYDILSFEKIVIKREALEALYRRLDENIRKIYFSR</sequence>
<evidence type="ECO:0000256" key="1">
    <source>
        <dbReference type="ARBA" id="ARBA00010528"/>
    </source>
</evidence>
<dbReference type="GO" id="GO:0006412">
    <property type="term" value="P:translation"/>
    <property type="evidence" value="ECO:0007669"/>
    <property type="project" value="InterPro"/>
</dbReference>
<organism evidence="6 7">
    <name type="scientific">Hondaea fermentalgiana</name>
    <dbReference type="NCBI Taxonomy" id="2315210"/>
    <lineage>
        <taxon>Eukaryota</taxon>
        <taxon>Sar</taxon>
        <taxon>Stramenopiles</taxon>
        <taxon>Bigyra</taxon>
        <taxon>Labyrinthulomycetes</taxon>
        <taxon>Thraustochytrida</taxon>
        <taxon>Thraustochytriidae</taxon>
        <taxon>Hondaea</taxon>
    </lineage>
</organism>
<dbReference type="InterPro" id="IPR013005">
    <property type="entry name" value="Ribosomal_uL4-like"/>
</dbReference>
<dbReference type="Pfam" id="PF00573">
    <property type="entry name" value="Ribosomal_L4"/>
    <property type="match status" value="1"/>
</dbReference>
<dbReference type="GO" id="GO:0003735">
    <property type="term" value="F:structural constituent of ribosome"/>
    <property type="evidence" value="ECO:0007669"/>
    <property type="project" value="InterPro"/>
</dbReference>
<dbReference type="PANTHER" id="PTHR10746">
    <property type="entry name" value="50S RIBOSOMAL PROTEIN L4"/>
    <property type="match status" value="1"/>
</dbReference>
<evidence type="ECO:0000256" key="3">
    <source>
        <dbReference type="ARBA" id="ARBA00023274"/>
    </source>
</evidence>
<dbReference type="EMBL" id="BEYU01000091">
    <property type="protein sequence ID" value="GBG31115.1"/>
    <property type="molecule type" value="Genomic_DNA"/>
</dbReference>
<feature type="region of interest" description="Disordered" evidence="5">
    <location>
        <begin position="92"/>
        <end position="128"/>
    </location>
</feature>
<evidence type="ECO:0000256" key="2">
    <source>
        <dbReference type="ARBA" id="ARBA00022980"/>
    </source>
</evidence>
<evidence type="ECO:0000256" key="4">
    <source>
        <dbReference type="ARBA" id="ARBA00040565"/>
    </source>
</evidence>
<keyword evidence="2 6" id="KW-0689">Ribosomal protein</keyword>
<name>A0A2R5GKG2_9STRA</name>
<protein>
    <recommendedName>
        <fullName evidence="4">Large ribosomal subunit protein uL4m</fullName>
    </recommendedName>
</protein>
<dbReference type="HAMAP" id="MF_01328_B">
    <property type="entry name" value="Ribosomal_uL4_B"/>
    <property type="match status" value="1"/>
</dbReference>
<evidence type="ECO:0000313" key="6">
    <source>
        <dbReference type="EMBL" id="GBG31115.1"/>
    </source>
</evidence>
<dbReference type="InterPro" id="IPR002136">
    <property type="entry name" value="Ribosomal_uL4"/>
</dbReference>
<gene>
    <name evidence="6" type="ORF">FCC1311_073362</name>
</gene>
<dbReference type="InParanoid" id="A0A2R5GKG2"/>
<keyword evidence="3" id="KW-0687">Ribonucleoprotein</keyword>
<dbReference type="Gene3D" id="3.40.1370.10">
    <property type="match status" value="1"/>
</dbReference>
<dbReference type="PANTHER" id="PTHR10746:SF6">
    <property type="entry name" value="LARGE RIBOSOMAL SUBUNIT PROTEIN UL4M"/>
    <property type="match status" value="1"/>
</dbReference>
<dbReference type="InterPro" id="IPR023574">
    <property type="entry name" value="Ribosomal_uL4_dom_sf"/>
</dbReference>
<keyword evidence="7" id="KW-1185">Reference proteome</keyword>
<dbReference type="NCBIfam" id="TIGR03953">
    <property type="entry name" value="rplD_bact"/>
    <property type="match status" value="1"/>
</dbReference>
<accession>A0A2R5GKG2</accession>
<dbReference type="GO" id="GO:1990904">
    <property type="term" value="C:ribonucleoprotein complex"/>
    <property type="evidence" value="ECO:0007669"/>
    <property type="project" value="UniProtKB-KW"/>
</dbReference>
<reference evidence="6 7" key="1">
    <citation type="submission" date="2017-12" db="EMBL/GenBank/DDBJ databases">
        <title>Sequencing, de novo assembly and annotation of complete genome of a new Thraustochytrid species, strain FCC1311.</title>
        <authorList>
            <person name="Sedici K."/>
            <person name="Godart F."/>
            <person name="Aiese Cigliano R."/>
            <person name="Sanseverino W."/>
            <person name="Barakat M."/>
            <person name="Ortet P."/>
            <person name="Marechal E."/>
            <person name="Cagnac O."/>
            <person name="Amato A."/>
        </authorList>
    </citation>
    <scope>NUCLEOTIDE SEQUENCE [LARGE SCALE GENOMIC DNA]</scope>
</reference>
<dbReference type="GO" id="GO:0005840">
    <property type="term" value="C:ribosome"/>
    <property type="evidence" value="ECO:0007669"/>
    <property type="project" value="UniProtKB-KW"/>
</dbReference>
<evidence type="ECO:0000313" key="7">
    <source>
        <dbReference type="Proteomes" id="UP000241890"/>
    </source>
</evidence>
<proteinExistence type="inferred from homology"/>
<comment type="similarity">
    <text evidence="1">Belongs to the universal ribosomal protein uL4 family.</text>
</comment>